<feature type="chain" id="PRO_5044956332" description="Peptide hydrolase" evidence="9">
    <location>
        <begin position="20"/>
        <end position="376"/>
    </location>
</feature>
<dbReference type="EC" id="3.4.-.-" evidence="9"/>
<evidence type="ECO:0000256" key="7">
    <source>
        <dbReference type="ARBA" id="ARBA00022833"/>
    </source>
</evidence>
<keyword evidence="7 9" id="KW-0862">Zinc</keyword>
<evidence type="ECO:0000313" key="11">
    <source>
        <dbReference type="EMBL" id="KAL0576770.1"/>
    </source>
</evidence>
<evidence type="ECO:0000256" key="4">
    <source>
        <dbReference type="ARBA" id="ARBA00022723"/>
    </source>
</evidence>
<sequence>MRLQSFFALLAVALPLVQCAPISHNEIVANSAKGLRLLELEEGADPVWVTEEEKDALIIEDKGFFDVTETYEAWQNLPATDVANNLFASYPNPSHQTQVKAIINTLSIDNLKTNLNTLTQFNNRRYDQSTGADASKWIFDKVKSIAGSRSDITVSQFTHSFQQPSVILKIAGTSASSPATIFGAHLDSTNQASRTGRAPGADDDGSGTVTLIETVRALVASGFKPSTPLEFHWYAGEEGGLLGSQAVSTNYKNAGVSVKAMIQFDMVAYFKPGTKEVISLNNDYSDSGLNSWLVKVASAYSAIPAELTRTCGYGCSDHASWYKAGYPTAFPFEAADGEYNPYIHSASDTTTATGFSWTHALEFVKLAVGAAYELTV</sequence>
<dbReference type="Proteomes" id="UP001465976">
    <property type="component" value="Unassembled WGS sequence"/>
</dbReference>
<evidence type="ECO:0000256" key="1">
    <source>
        <dbReference type="ARBA" id="ARBA00001947"/>
    </source>
</evidence>
<dbReference type="Gene3D" id="3.40.630.10">
    <property type="entry name" value="Zn peptidases"/>
    <property type="match status" value="1"/>
</dbReference>
<evidence type="ECO:0000256" key="3">
    <source>
        <dbReference type="ARBA" id="ARBA00022670"/>
    </source>
</evidence>
<comment type="caution">
    <text evidence="11">The sequence shown here is derived from an EMBL/GenBank/DDBJ whole genome shotgun (WGS) entry which is preliminary data.</text>
</comment>
<evidence type="ECO:0000256" key="6">
    <source>
        <dbReference type="ARBA" id="ARBA00022801"/>
    </source>
</evidence>
<keyword evidence="3 9" id="KW-0645">Protease</keyword>
<evidence type="ECO:0000256" key="5">
    <source>
        <dbReference type="ARBA" id="ARBA00022729"/>
    </source>
</evidence>
<dbReference type="SUPFAM" id="SSF53187">
    <property type="entry name" value="Zn-dependent exopeptidases"/>
    <property type="match status" value="1"/>
</dbReference>
<proteinExistence type="inferred from homology"/>
<evidence type="ECO:0000313" key="12">
    <source>
        <dbReference type="Proteomes" id="UP001465976"/>
    </source>
</evidence>
<evidence type="ECO:0000256" key="2">
    <source>
        <dbReference type="ARBA" id="ARBA00022438"/>
    </source>
</evidence>
<evidence type="ECO:0000256" key="9">
    <source>
        <dbReference type="RuleBase" id="RU361240"/>
    </source>
</evidence>
<dbReference type="CDD" id="cd03879">
    <property type="entry name" value="M28_AAP"/>
    <property type="match status" value="1"/>
</dbReference>
<evidence type="ECO:0000259" key="10">
    <source>
        <dbReference type="Pfam" id="PF04389"/>
    </source>
</evidence>
<protein>
    <recommendedName>
        <fullName evidence="9">Peptide hydrolase</fullName>
        <ecNumber evidence="9">3.4.-.-</ecNumber>
    </recommendedName>
</protein>
<keyword evidence="2" id="KW-0031">Aminopeptidase</keyword>
<reference evidence="11 12" key="1">
    <citation type="submission" date="2024-02" db="EMBL/GenBank/DDBJ databases">
        <title>A draft genome for the cacao thread blight pathogen Marasmius crinis-equi.</title>
        <authorList>
            <person name="Cohen S.P."/>
            <person name="Baruah I.K."/>
            <person name="Amoako-Attah I."/>
            <person name="Bukari Y."/>
            <person name="Meinhardt L.W."/>
            <person name="Bailey B.A."/>
        </authorList>
    </citation>
    <scope>NUCLEOTIDE SEQUENCE [LARGE SCALE GENOMIC DNA]</scope>
    <source>
        <strain evidence="11 12">GH-76</strain>
    </source>
</reference>
<comment type="similarity">
    <text evidence="8">Belongs to the peptidase M28 family. M28E subfamily.</text>
</comment>
<keyword evidence="6 9" id="KW-0378">Hydrolase</keyword>
<comment type="cofactor">
    <cofactor evidence="1">
        <name>Zn(2+)</name>
        <dbReference type="ChEBI" id="CHEBI:29105"/>
    </cofactor>
</comment>
<name>A0ABR3FMY6_9AGAR</name>
<keyword evidence="5 9" id="KW-0732">Signal</keyword>
<keyword evidence="4 9" id="KW-0479">Metal-binding</keyword>
<keyword evidence="12" id="KW-1185">Reference proteome</keyword>
<dbReference type="EMBL" id="JBAHYK010000200">
    <property type="protein sequence ID" value="KAL0576770.1"/>
    <property type="molecule type" value="Genomic_DNA"/>
</dbReference>
<dbReference type="PANTHER" id="PTHR12147:SF56">
    <property type="entry name" value="AMINOPEPTIDASE YDR415C-RELATED"/>
    <property type="match status" value="1"/>
</dbReference>
<dbReference type="InterPro" id="IPR007484">
    <property type="entry name" value="Peptidase_M28"/>
</dbReference>
<gene>
    <name evidence="11" type="ORF">V5O48_005212</name>
</gene>
<evidence type="ECO:0000256" key="8">
    <source>
        <dbReference type="ARBA" id="ARBA00043962"/>
    </source>
</evidence>
<feature type="domain" description="Peptidase M28" evidence="10">
    <location>
        <begin position="166"/>
        <end position="352"/>
    </location>
</feature>
<dbReference type="PANTHER" id="PTHR12147">
    <property type="entry name" value="METALLOPEPTIDASE M28 FAMILY MEMBER"/>
    <property type="match status" value="1"/>
</dbReference>
<feature type="signal peptide" evidence="9">
    <location>
        <begin position="1"/>
        <end position="19"/>
    </location>
</feature>
<dbReference type="InterPro" id="IPR045175">
    <property type="entry name" value="M28_fam"/>
</dbReference>
<dbReference type="Pfam" id="PF04389">
    <property type="entry name" value="Peptidase_M28"/>
    <property type="match status" value="1"/>
</dbReference>
<organism evidence="11 12">
    <name type="scientific">Marasmius crinis-equi</name>
    <dbReference type="NCBI Taxonomy" id="585013"/>
    <lineage>
        <taxon>Eukaryota</taxon>
        <taxon>Fungi</taxon>
        <taxon>Dikarya</taxon>
        <taxon>Basidiomycota</taxon>
        <taxon>Agaricomycotina</taxon>
        <taxon>Agaricomycetes</taxon>
        <taxon>Agaricomycetidae</taxon>
        <taxon>Agaricales</taxon>
        <taxon>Marasmiineae</taxon>
        <taxon>Marasmiaceae</taxon>
        <taxon>Marasmius</taxon>
    </lineage>
</organism>
<accession>A0ABR3FMY6</accession>